<proteinExistence type="predicted"/>
<evidence type="ECO:0000313" key="4">
    <source>
        <dbReference type="Proteomes" id="UP001176806"/>
    </source>
</evidence>
<evidence type="ECO:0000256" key="1">
    <source>
        <dbReference type="SAM" id="SignalP"/>
    </source>
</evidence>
<gene>
    <name evidence="3" type="ORF">Q4Q40_05750</name>
</gene>
<dbReference type="InterPro" id="IPR010496">
    <property type="entry name" value="AL/BT2_dom"/>
</dbReference>
<keyword evidence="1" id="KW-0732">Signal</keyword>
<dbReference type="EMBL" id="JAUOEL010000002">
    <property type="protein sequence ID" value="MDO5973681.1"/>
    <property type="molecule type" value="Genomic_DNA"/>
</dbReference>
<dbReference type="Gene3D" id="2.60.120.560">
    <property type="entry name" value="Exo-inulinase, domain 1"/>
    <property type="match status" value="1"/>
</dbReference>
<protein>
    <submittedName>
        <fullName evidence="3">DUF1080 domain-containing protein</fullName>
    </submittedName>
</protein>
<reference evidence="3" key="1">
    <citation type="submission" date="2023-07" db="EMBL/GenBank/DDBJ databases">
        <title>Two novel species in the genus Flavivirga.</title>
        <authorList>
            <person name="Kwon K."/>
        </authorList>
    </citation>
    <scope>NUCLEOTIDE SEQUENCE</scope>
    <source>
        <strain evidence="3">KACC 14158</strain>
    </source>
</reference>
<dbReference type="Proteomes" id="UP001176806">
    <property type="component" value="Unassembled WGS sequence"/>
</dbReference>
<accession>A0ABT8WKK1</accession>
<evidence type="ECO:0000259" key="2">
    <source>
        <dbReference type="Pfam" id="PF06439"/>
    </source>
</evidence>
<dbReference type="RefSeq" id="WP_303300795.1">
    <property type="nucleotide sequence ID" value="NZ_BAABDA010000051.1"/>
</dbReference>
<sequence>MNIKKQIVLFSFFALFCLSILAQQKSVAKNSEEDGFTNLFNGKNFDGWYLKIRSGDEALAKKVFSIEDNMIHVFNDAFPDEYKLKTGENDTHGLFYSTKTYSKYILKFEYKWGSRIANNFDEWQYDAGVYYHVVNDKVWPVGIEYQIRYDHTTNRNHTGDLIRPKGANYDWFSTEDGKTYLHPNQGGKAEAKRNWLHFAAPTTNFNALNNEWNQCEIIVMGDAYAIHKLNGEIVNMAFNLSPGAGIFGFQSETAEIFYRNIKIKEFDKMVPAEEFLK</sequence>
<keyword evidence="4" id="KW-1185">Reference proteome</keyword>
<feature type="chain" id="PRO_5045133948" evidence="1">
    <location>
        <begin position="23"/>
        <end position="277"/>
    </location>
</feature>
<evidence type="ECO:0000313" key="3">
    <source>
        <dbReference type="EMBL" id="MDO5973681.1"/>
    </source>
</evidence>
<organism evidence="3 4">
    <name type="scientific">Flavivirga jejuensis</name>
    <dbReference type="NCBI Taxonomy" id="870487"/>
    <lineage>
        <taxon>Bacteria</taxon>
        <taxon>Pseudomonadati</taxon>
        <taxon>Bacteroidota</taxon>
        <taxon>Flavobacteriia</taxon>
        <taxon>Flavobacteriales</taxon>
        <taxon>Flavobacteriaceae</taxon>
        <taxon>Flavivirga</taxon>
    </lineage>
</organism>
<feature type="domain" description="3-keto-alpha-glucoside-1,2-lyase/3-keto-2-hydroxy-glucal hydratase" evidence="2">
    <location>
        <begin position="35"/>
        <end position="264"/>
    </location>
</feature>
<dbReference type="Pfam" id="PF06439">
    <property type="entry name" value="3keto-disac_hyd"/>
    <property type="match status" value="1"/>
</dbReference>
<comment type="caution">
    <text evidence="3">The sequence shown here is derived from an EMBL/GenBank/DDBJ whole genome shotgun (WGS) entry which is preliminary data.</text>
</comment>
<name>A0ABT8WKK1_9FLAO</name>
<feature type="signal peptide" evidence="1">
    <location>
        <begin position="1"/>
        <end position="22"/>
    </location>
</feature>